<dbReference type="Pfam" id="PF14808">
    <property type="entry name" value="TMEM164"/>
    <property type="match status" value="1"/>
</dbReference>
<feature type="transmembrane region" description="Helical" evidence="1">
    <location>
        <begin position="169"/>
        <end position="187"/>
    </location>
</feature>
<feature type="transmembrane region" description="Helical" evidence="1">
    <location>
        <begin position="20"/>
        <end position="41"/>
    </location>
</feature>
<sequence>MKSMKLFFINQGTSYTFNSLGKVIIILATLLICYIIIRNSGSLRKNLELNKKINILFISLLIVQQVFLTIQNIFLPTNNVLDLFPLCISRISIVLLVVAILKNNSVMKNMSCCLGLFIGIYSLMVTNIFEKNYIYESLNYFGYMILVCAITYIISIEGFKLEKKILKNILIFTNIYSVFLISLGTILDNNYNFINGNISTIYNTLSKSNYIVLSLIFINLSIGLSYFLIKFILWEIDANFKLEYKTIIEKDKLNKAELE</sequence>
<feature type="transmembrane region" description="Helical" evidence="1">
    <location>
        <begin position="80"/>
        <end position="101"/>
    </location>
</feature>
<organism evidence="2 3">
    <name type="scientific">Sarcina ventriculi</name>
    <name type="common">Clostridium ventriculi</name>
    <dbReference type="NCBI Taxonomy" id="1267"/>
    <lineage>
        <taxon>Bacteria</taxon>
        <taxon>Bacillati</taxon>
        <taxon>Bacillota</taxon>
        <taxon>Clostridia</taxon>
        <taxon>Eubacteriales</taxon>
        <taxon>Clostridiaceae</taxon>
        <taxon>Sarcina</taxon>
    </lineage>
</organism>
<keyword evidence="1" id="KW-1133">Transmembrane helix</keyword>
<proteinExistence type="predicted"/>
<dbReference type="Proteomes" id="UP000095488">
    <property type="component" value="Unassembled WGS sequence"/>
</dbReference>
<feature type="transmembrane region" description="Helical" evidence="1">
    <location>
        <begin position="210"/>
        <end position="233"/>
    </location>
</feature>
<keyword evidence="1" id="KW-0812">Transmembrane</keyword>
<feature type="transmembrane region" description="Helical" evidence="1">
    <location>
        <begin position="140"/>
        <end position="157"/>
    </location>
</feature>
<feature type="transmembrane region" description="Helical" evidence="1">
    <location>
        <begin position="113"/>
        <end position="134"/>
    </location>
</feature>
<evidence type="ECO:0000313" key="3">
    <source>
        <dbReference type="Proteomes" id="UP000095488"/>
    </source>
</evidence>
<gene>
    <name evidence="2" type="ORF">ERS852473_02191</name>
</gene>
<comment type="caution">
    <text evidence="2">The sequence shown here is derived from an EMBL/GenBank/DDBJ whole genome shotgun (WGS) entry which is preliminary data.</text>
</comment>
<dbReference type="RefSeq" id="WP_055260176.1">
    <property type="nucleotide sequence ID" value="NZ_CABIXL010000009.1"/>
</dbReference>
<dbReference type="EMBL" id="CYZR01000009">
    <property type="protein sequence ID" value="CUO20333.1"/>
    <property type="molecule type" value="Genomic_DNA"/>
</dbReference>
<protein>
    <submittedName>
        <fullName evidence="2">Predicted integral membrane protein</fullName>
    </submittedName>
</protein>
<feature type="transmembrane region" description="Helical" evidence="1">
    <location>
        <begin position="53"/>
        <end position="74"/>
    </location>
</feature>
<accession>A0ABP2AS93</accession>
<evidence type="ECO:0000313" key="2">
    <source>
        <dbReference type="EMBL" id="CUO20333.1"/>
    </source>
</evidence>
<keyword evidence="3" id="KW-1185">Reference proteome</keyword>
<evidence type="ECO:0000256" key="1">
    <source>
        <dbReference type="SAM" id="Phobius"/>
    </source>
</evidence>
<name>A0ABP2AS93_SARVE</name>
<keyword evidence="1" id="KW-0472">Membrane</keyword>
<reference evidence="2 3" key="1">
    <citation type="submission" date="2015-09" db="EMBL/GenBank/DDBJ databases">
        <authorList>
            <consortium name="Pathogen Informatics"/>
            <person name="Wu L."/>
            <person name="Ma J."/>
        </authorList>
    </citation>
    <scope>NUCLEOTIDE SEQUENCE [LARGE SCALE GENOMIC DNA]</scope>
    <source>
        <strain evidence="2 3">2789STDY5834858</strain>
    </source>
</reference>